<reference evidence="2 3" key="1">
    <citation type="submission" date="2019-04" db="EMBL/GenBank/DDBJ databases">
        <title>Nine Novel Phages from a Plateau Lake in Southwest China Provide Insights into Aeromonas Phage Diversity.</title>
        <authorList>
            <person name="Xiao W."/>
        </authorList>
    </citation>
    <scope>NUCLEOTIDE SEQUENCE [LARGE SCALE GENOMIC DNA]</scope>
</reference>
<evidence type="ECO:0000313" key="3">
    <source>
        <dbReference type="Proteomes" id="UP000318122"/>
    </source>
</evidence>
<dbReference type="EMBL" id="MK804891">
    <property type="protein sequence ID" value="QDB73886.1"/>
    <property type="molecule type" value="Genomic_DNA"/>
</dbReference>
<evidence type="ECO:0000313" key="2">
    <source>
        <dbReference type="EMBL" id="QDB73886.1"/>
    </source>
</evidence>
<keyword evidence="3" id="KW-1185">Reference proteome</keyword>
<organism evidence="2 3">
    <name type="scientific">Aeromonas phage 2_D05</name>
    <dbReference type="NCBI Taxonomy" id="2588098"/>
    <lineage>
        <taxon>Viruses</taxon>
        <taxon>Duplodnaviria</taxon>
        <taxon>Heunggongvirae</taxon>
        <taxon>Uroviricota</taxon>
        <taxon>Caudoviricetes</taxon>
        <taxon>Kunmingvirus</taxon>
        <taxon>Kunmingvirus kv2D05</taxon>
    </lineage>
</organism>
<sequence length="298" mass="33244">MKISNSKKELARIISENGGWRDGEFAAQDGDGGVGGYGVKPEWDSQAKYWWREALGEWFSVNKINNHHQAALSRAEYFHLYPAPDADGWIEWKGGACPVDGDSVIDVKLSDGDELFGVDADWDWQHGAGCNIIAYRLHKPEQAKPKYCESVMRSIPEPSDKPTIEQLAADYRNAKDYAERKQQEADDAKADAEAKLAELVAAGKAHGLVLSVADAPEPELVITDWRDLQVGDEIEVFDFECMYDSTARKNELMRGVCVVMSAMCGVVHIELKDNLPKAGKYWNATGLDACEFKFIRRP</sequence>
<accession>A0A4Y5TZ06</accession>
<keyword evidence="1" id="KW-0175">Coiled coil</keyword>
<dbReference type="Proteomes" id="UP000318122">
    <property type="component" value="Segment"/>
</dbReference>
<feature type="coiled-coil region" evidence="1">
    <location>
        <begin position="164"/>
        <end position="202"/>
    </location>
</feature>
<name>A0A4Y5TZ06_9CAUD</name>
<gene>
    <name evidence="2" type="ORF">2D05_055</name>
</gene>
<evidence type="ECO:0000256" key="1">
    <source>
        <dbReference type="SAM" id="Coils"/>
    </source>
</evidence>
<proteinExistence type="predicted"/>
<protein>
    <submittedName>
        <fullName evidence="2">Uncharacterized protein</fullName>
    </submittedName>
</protein>